<dbReference type="EMBL" id="CABFLD010000011">
    <property type="protein sequence ID" value="VTX50119.1"/>
    <property type="molecule type" value="Genomic_DNA"/>
</dbReference>
<name>A0AAX3IQZ1_HAEIF</name>
<dbReference type="AlphaFoldDB" id="A0AAX3IQZ1"/>
<keyword evidence="1" id="KW-0472">Membrane</keyword>
<accession>A0AAX3IQZ1</accession>
<keyword evidence="1" id="KW-0812">Transmembrane</keyword>
<feature type="chain" id="PRO_5043410498" evidence="2">
    <location>
        <begin position="27"/>
        <end position="75"/>
    </location>
</feature>
<keyword evidence="2" id="KW-0732">Signal</keyword>
<protein>
    <submittedName>
        <fullName evidence="3">Uncharacterized protein</fullName>
    </submittedName>
</protein>
<comment type="caution">
    <text evidence="3">The sequence shown here is derived from an EMBL/GenBank/DDBJ whole genome shotgun (WGS) entry which is preliminary data.</text>
</comment>
<sequence>MLSFSKKSIFISAILSCLFATFSAHASVIILGTRLIQIVIVGYIHFIMSVIHVIIGINQAVIININSLMRIVLNG</sequence>
<feature type="transmembrane region" description="Helical" evidence="1">
    <location>
        <begin position="36"/>
        <end position="61"/>
    </location>
</feature>
<evidence type="ECO:0000313" key="3">
    <source>
        <dbReference type="EMBL" id="VTX50119.1"/>
    </source>
</evidence>
<proteinExistence type="predicted"/>
<keyword evidence="1" id="KW-1133">Transmembrane helix</keyword>
<gene>
    <name evidence="3" type="ORF">CAGEJMGA_00237</name>
</gene>
<evidence type="ECO:0000256" key="2">
    <source>
        <dbReference type="SAM" id="SignalP"/>
    </source>
</evidence>
<organism evidence="3 4">
    <name type="scientific">Haemophilus influenzae</name>
    <dbReference type="NCBI Taxonomy" id="727"/>
    <lineage>
        <taxon>Bacteria</taxon>
        <taxon>Pseudomonadati</taxon>
        <taxon>Pseudomonadota</taxon>
        <taxon>Gammaproteobacteria</taxon>
        <taxon>Pasteurellales</taxon>
        <taxon>Pasteurellaceae</taxon>
        <taxon>Haemophilus</taxon>
    </lineage>
</organism>
<evidence type="ECO:0000313" key="4">
    <source>
        <dbReference type="Proteomes" id="UP000658741"/>
    </source>
</evidence>
<reference evidence="3" key="1">
    <citation type="submission" date="2019-05" db="EMBL/GenBank/DDBJ databases">
        <authorList>
            <person name="Hibberd M."/>
        </authorList>
    </citation>
    <scope>NUCLEOTIDE SEQUENCE</scope>
    <source>
        <strain evidence="3">Haemophilus_influenzae_BgEED16</strain>
    </source>
</reference>
<feature type="signal peptide" evidence="2">
    <location>
        <begin position="1"/>
        <end position="26"/>
    </location>
</feature>
<dbReference type="Proteomes" id="UP000658741">
    <property type="component" value="Unassembled WGS sequence"/>
</dbReference>
<dbReference type="RefSeq" id="WP_231902294.1">
    <property type="nucleotide sequence ID" value="NZ_AP018777.1"/>
</dbReference>
<evidence type="ECO:0000256" key="1">
    <source>
        <dbReference type="SAM" id="Phobius"/>
    </source>
</evidence>